<dbReference type="EMBL" id="JAQLUK010000024">
    <property type="protein sequence ID" value="MDB2293626.1"/>
    <property type="molecule type" value="Genomic_DNA"/>
</dbReference>
<comment type="caution">
    <text evidence="4">The sequence shown here is derived from an EMBL/GenBank/DDBJ whole genome shotgun (WGS) entry which is preliminary data.</text>
</comment>
<evidence type="ECO:0000313" key="4">
    <source>
        <dbReference type="EMBL" id="MDB2293626.1"/>
    </source>
</evidence>
<keyword evidence="5" id="KW-1185">Reference proteome</keyword>
<evidence type="ECO:0000256" key="1">
    <source>
        <dbReference type="SAM" id="MobiDB-lite"/>
    </source>
</evidence>
<evidence type="ECO:0000259" key="3">
    <source>
        <dbReference type="Pfam" id="PF26297"/>
    </source>
</evidence>
<feature type="domain" description="PD-(D/E)XK nuclease-like" evidence="2">
    <location>
        <begin position="136"/>
        <end position="264"/>
    </location>
</feature>
<feature type="domain" description="DUF8081" evidence="3">
    <location>
        <begin position="45"/>
        <end position="111"/>
    </location>
</feature>
<feature type="compositionally biased region" description="Basic and acidic residues" evidence="1">
    <location>
        <begin position="12"/>
        <end position="34"/>
    </location>
</feature>
<gene>
    <name evidence="4" type="ORF">PM085_15315</name>
</gene>
<dbReference type="RefSeq" id="WP_199240890.1">
    <property type="nucleotide sequence ID" value="NZ_JAQLTZ010000010.1"/>
</dbReference>
<evidence type="ECO:0000259" key="2">
    <source>
        <dbReference type="Pfam" id="PF26295"/>
    </source>
</evidence>
<name>A0ABT4Z637_HALEZ</name>
<dbReference type="Pfam" id="PF26295">
    <property type="entry name" value="PDDEXK_17"/>
    <property type="match status" value="1"/>
</dbReference>
<feature type="compositionally biased region" description="Polar residues" evidence="1">
    <location>
        <begin position="1"/>
        <end position="11"/>
    </location>
</feature>
<dbReference type="Pfam" id="PF26297">
    <property type="entry name" value="DUF8081"/>
    <property type="match status" value="1"/>
</dbReference>
<protein>
    <recommendedName>
        <fullName evidence="6">Protein NO VEIN C-terminal domain-containing protein</fullName>
    </recommendedName>
</protein>
<accession>A0ABT4Z637</accession>
<dbReference type="InterPro" id="IPR058394">
    <property type="entry name" value="DUF8081"/>
</dbReference>
<sequence length="268" mass="29520">MGDDNTNTSQLKFEDGRLVDRSETTTSSDTDHTTDLVTPGDQTGFTVEVKSGALDVNSELRDAVETHSQTLEFGSRTAAEDYAKQLSASGGSIRIQAVPDNEPKAIDAYLLADHNPSIKTPAETNGNTWTFDVGANLYGALGEAILIDAPKPHALIHYIRQDLEFDETDLEWGLNVTVERGQLLSVTSSEGAMRWTPDCFVEAKDGWNGELLERYYCEIKTGNASFERSQVEAMKTLAADERVLKIRVIIDELPKQYSLRINEVASEA</sequence>
<reference evidence="4 5" key="1">
    <citation type="submission" date="2023-01" db="EMBL/GenBank/DDBJ databases">
        <title>Halorubrum ezzemoulense from Santa Pola, Spain.</title>
        <authorList>
            <person name="Feng Y."/>
            <person name="Louyakis A.S."/>
            <person name="Gogarten J.P."/>
        </authorList>
    </citation>
    <scope>NUCLEOTIDE SEQUENCE [LARGE SCALE GENOMIC DNA]</scope>
    <source>
        <strain evidence="4 5">AMM015</strain>
    </source>
</reference>
<proteinExistence type="predicted"/>
<evidence type="ECO:0008006" key="6">
    <source>
        <dbReference type="Google" id="ProtNLM"/>
    </source>
</evidence>
<dbReference type="InterPro" id="IPR059118">
    <property type="entry name" value="PDDEXK_dom_halobact"/>
</dbReference>
<dbReference type="Proteomes" id="UP001210528">
    <property type="component" value="Unassembled WGS sequence"/>
</dbReference>
<feature type="region of interest" description="Disordered" evidence="1">
    <location>
        <begin position="1"/>
        <end position="43"/>
    </location>
</feature>
<organism evidence="4 5">
    <name type="scientific">Halorubrum ezzemoulense</name>
    <name type="common">Halorubrum chaoviator</name>
    <dbReference type="NCBI Taxonomy" id="337243"/>
    <lineage>
        <taxon>Archaea</taxon>
        <taxon>Methanobacteriati</taxon>
        <taxon>Methanobacteriota</taxon>
        <taxon>Stenosarchaea group</taxon>
        <taxon>Halobacteria</taxon>
        <taxon>Halobacteriales</taxon>
        <taxon>Haloferacaceae</taxon>
        <taxon>Halorubrum</taxon>
    </lineage>
</organism>
<evidence type="ECO:0000313" key="5">
    <source>
        <dbReference type="Proteomes" id="UP001210528"/>
    </source>
</evidence>